<protein>
    <submittedName>
        <fullName evidence="1">Uncharacterized protein</fullName>
    </submittedName>
</protein>
<dbReference type="AlphaFoldDB" id="A0A428MSI4"/>
<evidence type="ECO:0000313" key="1">
    <source>
        <dbReference type="EMBL" id="RSL29142.1"/>
    </source>
</evidence>
<evidence type="ECO:0000313" key="2">
    <source>
        <dbReference type="Proteomes" id="UP000275076"/>
    </source>
</evidence>
<dbReference type="RefSeq" id="WP_125563078.1">
    <property type="nucleotide sequence ID" value="NZ_RBVX01000091.1"/>
</dbReference>
<dbReference type="Gene3D" id="3.40.33.10">
    <property type="entry name" value="CAP"/>
    <property type="match status" value="1"/>
</dbReference>
<proteinExistence type="predicted"/>
<dbReference type="OrthoDB" id="1912519at2"/>
<reference evidence="1 2" key="1">
    <citation type="submission" date="2018-10" db="EMBL/GenBank/DDBJ databases">
        <title>Draft genome sequence of Bacillus salarius IM0101, isolated from a hypersaline soil in Inner Mongolia, China.</title>
        <authorList>
            <person name="Yamprayoonswat W."/>
            <person name="Boonvisut S."/>
            <person name="Jumpathong W."/>
            <person name="Sittihan S."/>
            <person name="Ruangsuj P."/>
            <person name="Wanthongcharoen S."/>
            <person name="Thongpramul N."/>
            <person name="Pimmason S."/>
            <person name="Yu B."/>
            <person name="Yasawong M."/>
        </authorList>
    </citation>
    <scope>NUCLEOTIDE SEQUENCE [LARGE SCALE GENOMIC DNA]</scope>
    <source>
        <strain evidence="1 2">IM0101</strain>
    </source>
</reference>
<sequence length="124" mass="14321">MDFYEDTKSTDLSQIKINAVALNSNEEQIIKEVGEPDFVEEVEDPESTYYIYGDDKKFYDLDFKLVDGKIKRFFVTNNKFDIELGNIIGKSKKDIIKLLGDNYYELSDSGSDVIGYFDKSNKKI</sequence>
<dbReference type="Proteomes" id="UP000275076">
    <property type="component" value="Unassembled WGS sequence"/>
</dbReference>
<keyword evidence="2" id="KW-1185">Reference proteome</keyword>
<accession>A0A428MSI4</accession>
<organism evidence="1 2">
    <name type="scientific">Salibacterium salarium</name>
    <dbReference type="NCBI Taxonomy" id="284579"/>
    <lineage>
        <taxon>Bacteria</taxon>
        <taxon>Bacillati</taxon>
        <taxon>Bacillota</taxon>
        <taxon>Bacilli</taxon>
        <taxon>Bacillales</taxon>
        <taxon>Bacillaceae</taxon>
    </lineage>
</organism>
<gene>
    <name evidence="1" type="ORF">D7Z54_32810</name>
</gene>
<comment type="caution">
    <text evidence="1">The sequence shown here is derived from an EMBL/GenBank/DDBJ whole genome shotgun (WGS) entry which is preliminary data.</text>
</comment>
<name>A0A428MSI4_9BACI</name>
<dbReference type="InterPro" id="IPR035940">
    <property type="entry name" value="CAP_sf"/>
</dbReference>
<dbReference type="EMBL" id="RBVX01000091">
    <property type="protein sequence ID" value="RSL29142.1"/>
    <property type="molecule type" value="Genomic_DNA"/>
</dbReference>